<protein>
    <submittedName>
        <fullName evidence="2">Uncharacterized protein</fullName>
    </submittedName>
</protein>
<dbReference type="SUPFAM" id="SSF56219">
    <property type="entry name" value="DNase I-like"/>
    <property type="match status" value="1"/>
</dbReference>
<keyword evidence="1" id="KW-1185">Reference proteome</keyword>
<accession>A0A6P6UIS3</accession>
<dbReference type="PANTHER" id="PTHR33710:SF35">
    <property type="entry name" value="RNA-DIRECTED DNA POLYMERASE (REVERSE TRANSCRIPTASE)_ RIBONUCLEASE H"/>
    <property type="match status" value="1"/>
</dbReference>
<dbReference type="RefSeq" id="XP_027090429.1">
    <property type="nucleotide sequence ID" value="XM_027234628.1"/>
</dbReference>
<dbReference type="AlphaFoldDB" id="A0A6P6UIS3"/>
<dbReference type="PANTHER" id="PTHR33710">
    <property type="entry name" value="BNAC02G09200D PROTEIN"/>
    <property type="match status" value="1"/>
</dbReference>
<proteinExistence type="predicted"/>
<organism evidence="1 2">
    <name type="scientific">Coffea arabica</name>
    <name type="common">Arabian coffee</name>
    <dbReference type="NCBI Taxonomy" id="13443"/>
    <lineage>
        <taxon>Eukaryota</taxon>
        <taxon>Viridiplantae</taxon>
        <taxon>Streptophyta</taxon>
        <taxon>Embryophyta</taxon>
        <taxon>Tracheophyta</taxon>
        <taxon>Spermatophyta</taxon>
        <taxon>Magnoliopsida</taxon>
        <taxon>eudicotyledons</taxon>
        <taxon>Gunneridae</taxon>
        <taxon>Pentapetalae</taxon>
        <taxon>asterids</taxon>
        <taxon>lamiids</taxon>
        <taxon>Gentianales</taxon>
        <taxon>Rubiaceae</taxon>
        <taxon>Ixoroideae</taxon>
        <taxon>Gardenieae complex</taxon>
        <taxon>Bertiereae - Coffeeae clade</taxon>
        <taxon>Coffeeae</taxon>
        <taxon>Coffea</taxon>
    </lineage>
</organism>
<dbReference type="InterPro" id="IPR036691">
    <property type="entry name" value="Endo/exonu/phosph_ase_sf"/>
</dbReference>
<dbReference type="GeneID" id="113711462"/>
<reference evidence="2" key="2">
    <citation type="submission" date="2025-08" db="UniProtKB">
        <authorList>
            <consortium name="RefSeq"/>
        </authorList>
    </citation>
    <scope>IDENTIFICATION</scope>
    <source>
        <tissue evidence="2">Leaves</tissue>
    </source>
</reference>
<sequence>MGGRPFAIAEGADFMSFMEEAGIFDIGFSGSSFMWSNNRRRRARISKRLDRFLVNGACLDISDAISVLHLTRHPLDHAPLKISFAWNQDVDGFSLRVLCSKLLATRRAIQSWNKQHFGNVIDSVRSAEMAVQRAEEMVDQDDSEECQIELNKAQAELHHALLIEEQLWRQKARVKWLQEGDRNSRPFGFIFQYVVPNPAYGFLRGKWEAGVSAYDRGGISSNKNNGWG</sequence>
<dbReference type="OrthoDB" id="1748430at2759"/>
<dbReference type="Proteomes" id="UP001652660">
    <property type="component" value="Chromosome 10e"/>
</dbReference>
<reference evidence="1" key="1">
    <citation type="journal article" date="2025" name="Foods">
        <title>Unveiling the Microbial Signatures of Arabica Coffee Cherries: Insights into Ripeness Specific Diversity, Functional Traits, and Implications for Quality and Safety.</title>
        <authorList>
            <consortium name="RefSeq"/>
            <person name="Tenea G.N."/>
            <person name="Cifuentes V."/>
            <person name="Reyes P."/>
            <person name="Cevallos-Vallejos M."/>
        </authorList>
    </citation>
    <scope>NUCLEOTIDE SEQUENCE [LARGE SCALE GENOMIC DNA]</scope>
</reference>
<evidence type="ECO:0000313" key="1">
    <source>
        <dbReference type="Proteomes" id="UP001652660"/>
    </source>
</evidence>
<name>A0A6P6UIS3_COFAR</name>
<evidence type="ECO:0000313" key="2">
    <source>
        <dbReference type="RefSeq" id="XP_027090429.1"/>
    </source>
</evidence>
<gene>
    <name evidence="2" type="primary">LOC113711462</name>
</gene>